<evidence type="ECO:0000256" key="1">
    <source>
        <dbReference type="ARBA" id="ARBA00022490"/>
    </source>
</evidence>
<accession>A0A9X9A3T1</accession>
<organism evidence="5 6">
    <name type="scientific">Bacillus cereus</name>
    <dbReference type="NCBI Taxonomy" id="1396"/>
    <lineage>
        <taxon>Bacteria</taxon>
        <taxon>Bacillati</taxon>
        <taxon>Bacillota</taxon>
        <taxon>Bacilli</taxon>
        <taxon>Bacillales</taxon>
        <taxon>Bacillaceae</taxon>
        <taxon>Bacillus</taxon>
        <taxon>Bacillus cereus group</taxon>
    </lineage>
</organism>
<dbReference type="SUPFAM" id="SSF52954">
    <property type="entry name" value="Class II aaRS ABD-related"/>
    <property type="match status" value="1"/>
</dbReference>
<keyword evidence="1" id="KW-0963">Cytoplasm</keyword>
<keyword evidence="5" id="KW-0436">Ligase</keyword>
<dbReference type="Pfam" id="PF03129">
    <property type="entry name" value="HGTP_anticodon"/>
    <property type="match status" value="1"/>
</dbReference>
<gene>
    <name evidence="5" type="ORF">FC695_30365</name>
</gene>
<sequence length="45" mass="5070">YVNKENIPYVLIIGEDELSTNTVVLRNMKEGSEVKVPISSLSNYL</sequence>
<evidence type="ECO:0000259" key="4">
    <source>
        <dbReference type="Pfam" id="PF03129"/>
    </source>
</evidence>
<evidence type="ECO:0000256" key="2">
    <source>
        <dbReference type="ARBA" id="ARBA00022840"/>
    </source>
</evidence>
<feature type="non-terminal residue" evidence="5">
    <location>
        <position position="1"/>
    </location>
</feature>
<keyword evidence="2" id="KW-0547">Nucleotide-binding</keyword>
<dbReference type="GO" id="GO:0006418">
    <property type="term" value="P:tRNA aminoacylation for protein translation"/>
    <property type="evidence" value="ECO:0007669"/>
    <property type="project" value="UniProtKB-ARBA"/>
</dbReference>
<evidence type="ECO:0000256" key="3">
    <source>
        <dbReference type="ARBA" id="ARBA00023146"/>
    </source>
</evidence>
<dbReference type="AlphaFoldDB" id="A0A9X9A3T1"/>
<dbReference type="EC" id="6.1.1.21" evidence="5"/>
<dbReference type="InterPro" id="IPR036621">
    <property type="entry name" value="Anticodon-bd_dom_sf"/>
</dbReference>
<dbReference type="EMBL" id="SZOH01002793">
    <property type="protein sequence ID" value="TKI93191.1"/>
    <property type="molecule type" value="Genomic_DNA"/>
</dbReference>
<reference evidence="5 6" key="1">
    <citation type="journal article" date="2019" name="Environ. Microbiol.">
        <title>An active ?-lactamase is a part of an orchestrated cell wall stress resistance network of Bacillus subtilis and related rhizosphere species.</title>
        <authorList>
            <person name="Bucher T."/>
            <person name="Keren-Paz A."/>
            <person name="Hausser J."/>
            <person name="Olender T."/>
            <person name="Cytryn E."/>
            <person name="Kolodkin-Gal I."/>
        </authorList>
    </citation>
    <scope>NUCLEOTIDE SEQUENCE [LARGE SCALE GENOMIC DNA]</scope>
    <source>
        <strain evidence="5 6">I32</strain>
    </source>
</reference>
<evidence type="ECO:0000313" key="5">
    <source>
        <dbReference type="EMBL" id="TKI93191.1"/>
    </source>
</evidence>
<dbReference type="Gene3D" id="3.40.50.800">
    <property type="entry name" value="Anticodon-binding domain"/>
    <property type="match status" value="1"/>
</dbReference>
<keyword evidence="2" id="KW-0067">ATP-binding</keyword>
<feature type="domain" description="Anticodon-binding" evidence="4">
    <location>
        <begin position="3"/>
        <end position="45"/>
    </location>
</feature>
<dbReference type="Proteomes" id="UP000308444">
    <property type="component" value="Unassembled WGS sequence"/>
</dbReference>
<dbReference type="InterPro" id="IPR004154">
    <property type="entry name" value="Anticodon-bd"/>
</dbReference>
<evidence type="ECO:0000313" key="6">
    <source>
        <dbReference type="Proteomes" id="UP000308444"/>
    </source>
</evidence>
<dbReference type="GO" id="GO:0004821">
    <property type="term" value="F:histidine-tRNA ligase activity"/>
    <property type="evidence" value="ECO:0007669"/>
    <property type="project" value="UniProtKB-EC"/>
</dbReference>
<keyword evidence="3" id="KW-0030">Aminoacyl-tRNA synthetase</keyword>
<proteinExistence type="predicted"/>
<comment type="caution">
    <text evidence="5">The sequence shown here is derived from an EMBL/GenBank/DDBJ whole genome shotgun (WGS) entry which is preliminary data.</text>
</comment>
<protein>
    <submittedName>
        <fullName evidence="5">Histidine--tRNA ligase</fullName>
        <ecNumber evidence="5">6.1.1.21</ecNumber>
    </submittedName>
</protein>
<dbReference type="GO" id="GO:0005524">
    <property type="term" value="F:ATP binding"/>
    <property type="evidence" value="ECO:0007669"/>
    <property type="project" value="UniProtKB-KW"/>
</dbReference>
<name>A0A9X9A3T1_BACCE</name>